<dbReference type="Proteomes" id="UP001152798">
    <property type="component" value="Chromosome 3"/>
</dbReference>
<feature type="compositionally biased region" description="Basic and acidic residues" evidence="1">
    <location>
        <begin position="142"/>
        <end position="174"/>
    </location>
</feature>
<accession>A0A9P0H6P1</accession>
<reference evidence="2" key="1">
    <citation type="submission" date="2022-01" db="EMBL/GenBank/DDBJ databases">
        <authorList>
            <person name="King R."/>
        </authorList>
    </citation>
    <scope>NUCLEOTIDE SEQUENCE</scope>
</reference>
<feature type="region of interest" description="Disordered" evidence="1">
    <location>
        <begin position="109"/>
        <end position="195"/>
    </location>
</feature>
<gene>
    <name evidence="2" type="ORF">NEZAVI_LOCUS6451</name>
</gene>
<protein>
    <submittedName>
        <fullName evidence="2">Uncharacterized protein</fullName>
    </submittedName>
</protein>
<proteinExistence type="predicted"/>
<evidence type="ECO:0000313" key="3">
    <source>
        <dbReference type="Proteomes" id="UP001152798"/>
    </source>
</evidence>
<organism evidence="2 3">
    <name type="scientific">Nezara viridula</name>
    <name type="common">Southern green stink bug</name>
    <name type="synonym">Cimex viridulus</name>
    <dbReference type="NCBI Taxonomy" id="85310"/>
    <lineage>
        <taxon>Eukaryota</taxon>
        <taxon>Metazoa</taxon>
        <taxon>Ecdysozoa</taxon>
        <taxon>Arthropoda</taxon>
        <taxon>Hexapoda</taxon>
        <taxon>Insecta</taxon>
        <taxon>Pterygota</taxon>
        <taxon>Neoptera</taxon>
        <taxon>Paraneoptera</taxon>
        <taxon>Hemiptera</taxon>
        <taxon>Heteroptera</taxon>
        <taxon>Panheteroptera</taxon>
        <taxon>Pentatomomorpha</taxon>
        <taxon>Pentatomoidea</taxon>
        <taxon>Pentatomidae</taxon>
        <taxon>Pentatominae</taxon>
        <taxon>Nezara</taxon>
    </lineage>
</organism>
<keyword evidence="3" id="KW-1185">Reference proteome</keyword>
<dbReference type="AlphaFoldDB" id="A0A9P0H6P1"/>
<evidence type="ECO:0000313" key="2">
    <source>
        <dbReference type="EMBL" id="CAH1396362.1"/>
    </source>
</evidence>
<sequence>MTIKDTFNFRTLRFSWHFKSVYLEKQIKTSESEFSVVATDDGEEAGNQTSKSTANGSIITMTMKNNHLIVETEERLEGGVATVEVGEVALELVPEGSTAIVHAPNNSYKPESEFSGVNTGLSTSDLSSSSEASTNRGYRYGTQEEYRGEEEYVDRQTKEIGGRRETRPSLDLEPRQQLGLENPAFLPTPTLAEAS</sequence>
<dbReference type="OrthoDB" id="6362812at2759"/>
<dbReference type="EMBL" id="OV725079">
    <property type="protein sequence ID" value="CAH1396362.1"/>
    <property type="molecule type" value="Genomic_DNA"/>
</dbReference>
<feature type="compositionally biased region" description="Low complexity" evidence="1">
    <location>
        <begin position="122"/>
        <end position="133"/>
    </location>
</feature>
<name>A0A9P0H6P1_NEZVI</name>
<evidence type="ECO:0000256" key="1">
    <source>
        <dbReference type="SAM" id="MobiDB-lite"/>
    </source>
</evidence>
<feature type="compositionally biased region" description="Polar residues" evidence="1">
    <location>
        <begin position="109"/>
        <end position="121"/>
    </location>
</feature>